<accession>A0A2S8FNV5</accession>
<dbReference type="PANTHER" id="PTHR34407:SF1">
    <property type="entry name" value="SGNH HYDROLASE-TYPE ESTERASE DOMAIN-CONTAINING PROTEIN"/>
    <property type="match status" value="1"/>
</dbReference>
<keyword evidence="1" id="KW-1133">Transmembrane helix</keyword>
<gene>
    <name evidence="3" type="ORF">C5Y98_15650</name>
</gene>
<evidence type="ECO:0000313" key="3">
    <source>
        <dbReference type="EMBL" id="PQO33670.1"/>
    </source>
</evidence>
<evidence type="ECO:0000256" key="1">
    <source>
        <dbReference type="SAM" id="Phobius"/>
    </source>
</evidence>
<dbReference type="Gene3D" id="3.40.50.1110">
    <property type="entry name" value="SGNH hydrolase"/>
    <property type="match status" value="1"/>
</dbReference>
<dbReference type="Proteomes" id="UP000239388">
    <property type="component" value="Unassembled WGS sequence"/>
</dbReference>
<proteinExistence type="predicted"/>
<evidence type="ECO:0000259" key="2">
    <source>
        <dbReference type="Pfam" id="PF13472"/>
    </source>
</evidence>
<dbReference type="AlphaFoldDB" id="A0A2S8FNV5"/>
<dbReference type="PANTHER" id="PTHR34407">
    <property type="entry name" value="EXPRESSED PROTEIN"/>
    <property type="match status" value="1"/>
</dbReference>
<comment type="caution">
    <text evidence="3">The sequence shown here is derived from an EMBL/GenBank/DDBJ whole genome shotgun (WGS) entry which is preliminary data.</text>
</comment>
<dbReference type="GO" id="GO:0016788">
    <property type="term" value="F:hydrolase activity, acting on ester bonds"/>
    <property type="evidence" value="ECO:0007669"/>
    <property type="project" value="UniProtKB-ARBA"/>
</dbReference>
<name>A0A2S8FNV5_9BACT</name>
<feature type="domain" description="SGNH hydrolase-type esterase" evidence="2">
    <location>
        <begin position="314"/>
        <end position="495"/>
    </location>
</feature>
<dbReference type="EMBL" id="PUIB01000017">
    <property type="protein sequence ID" value="PQO33670.1"/>
    <property type="molecule type" value="Genomic_DNA"/>
</dbReference>
<reference evidence="3 4" key="1">
    <citation type="submission" date="2018-02" db="EMBL/GenBank/DDBJ databases">
        <title>Comparative genomes isolates from brazilian mangrove.</title>
        <authorList>
            <person name="Araujo J.E."/>
            <person name="Taketani R.G."/>
            <person name="Silva M.C.P."/>
            <person name="Loureco M.V."/>
            <person name="Andreote F.D."/>
        </authorList>
    </citation>
    <scope>NUCLEOTIDE SEQUENCE [LARGE SCALE GENOMIC DNA]</scope>
    <source>
        <strain evidence="3 4">NAP PRIS-MGV</strain>
    </source>
</reference>
<protein>
    <recommendedName>
        <fullName evidence="2">SGNH hydrolase-type esterase domain-containing protein</fullName>
    </recommendedName>
</protein>
<keyword evidence="1" id="KW-0812">Transmembrane</keyword>
<feature type="transmembrane region" description="Helical" evidence="1">
    <location>
        <begin position="62"/>
        <end position="82"/>
    </location>
</feature>
<evidence type="ECO:0000313" key="4">
    <source>
        <dbReference type="Proteomes" id="UP000239388"/>
    </source>
</evidence>
<dbReference type="SUPFAM" id="SSF52266">
    <property type="entry name" value="SGNH hydrolase"/>
    <property type="match status" value="1"/>
</dbReference>
<dbReference type="InterPro" id="IPR013830">
    <property type="entry name" value="SGNH_hydro"/>
</dbReference>
<dbReference type="CDD" id="cd00229">
    <property type="entry name" value="SGNH_hydrolase"/>
    <property type="match status" value="1"/>
</dbReference>
<dbReference type="InterPro" id="IPR036514">
    <property type="entry name" value="SGNH_hydro_sf"/>
</dbReference>
<keyword evidence="1" id="KW-0472">Membrane</keyword>
<sequence length="510" mass="56315">MPTLLSWFALSAKGSWRSPLIFAFLRLYLTLPPGLAFLTTAERISVPTPIRSESCLSFRRIAVLRIHVLALLIVGLATSVAASAETAAHVKLSGDWAVQVDVTGSENAPEVSALVAVDLPQLFTVTAERHASLPIYDPAGPQYLRGARLTALISESLTAPDLLDPASVVVRGGPNETDETYVRGRDYEFENRWGGIGRIAGGRIAEGSPVFISYQHSLSRIDSIVLTSAGEIEYRAGKPVAEAPKAPQVVATERRLANVWIPGRIERLTKNNLFPILETAYPEPAMASLSQAEQRIPRALAKLRSGEPLRILAWGDSVTEGAYLAHPEREHWQQQFVTRLRQRFPQAKIELVTEAWGGRTTGSYLAVPPGEPHNYQKTVLDAKPDLVISEFVNDAGLSPEMVEDRYGKLLADFQEIGAEWIILTPHYVRPDWMGLDRQNDIDEDPRPYVKGLREFAAKHPVALADASLRYGRLWRQGIPYNSLMVNCINHPGPEGLSIFADALMELFPPK</sequence>
<dbReference type="Pfam" id="PF13472">
    <property type="entry name" value="Lipase_GDSL_2"/>
    <property type="match status" value="1"/>
</dbReference>
<feature type="transmembrane region" description="Helical" evidence="1">
    <location>
        <begin position="20"/>
        <end position="41"/>
    </location>
</feature>
<organism evidence="3 4">
    <name type="scientific">Blastopirellula marina</name>
    <dbReference type="NCBI Taxonomy" id="124"/>
    <lineage>
        <taxon>Bacteria</taxon>
        <taxon>Pseudomonadati</taxon>
        <taxon>Planctomycetota</taxon>
        <taxon>Planctomycetia</taxon>
        <taxon>Pirellulales</taxon>
        <taxon>Pirellulaceae</taxon>
        <taxon>Blastopirellula</taxon>
    </lineage>
</organism>